<evidence type="ECO:0000256" key="1">
    <source>
        <dbReference type="SAM" id="Phobius"/>
    </source>
</evidence>
<keyword evidence="1" id="KW-0812">Transmembrane</keyword>
<dbReference type="PANTHER" id="PTHR37308">
    <property type="entry name" value="INTEGRAL MEMBRANE PROTEIN"/>
    <property type="match status" value="1"/>
</dbReference>
<keyword evidence="1" id="KW-1133">Transmembrane helix</keyword>
<feature type="transmembrane region" description="Helical" evidence="1">
    <location>
        <begin position="80"/>
        <end position="102"/>
    </location>
</feature>
<dbReference type="PANTHER" id="PTHR37308:SF1">
    <property type="entry name" value="POLYPRENYL-PHOSPHATE TRANSPORTER"/>
    <property type="match status" value="1"/>
</dbReference>
<evidence type="ECO:0000313" key="3">
    <source>
        <dbReference type="Proteomes" id="UP000198508"/>
    </source>
</evidence>
<feature type="transmembrane region" description="Helical" evidence="1">
    <location>
        <begin position="12"/>
        <end position="34"/>
    </location>
</feature>
<feature type="transmembrane region" description="Helical" evidence="1">
    <location>
        <begin position="155"/>
        <end position="184"/>
    </location>
</feature>
<dbReference type="InterPro" id="IPR007163">
    <property type="entry name" value="VCA0040-like"/>
</dbReference>
<dbReference type="Proteomes" id="UP000198508">
    <property type="component" value="Unassembled WGS sequence"/>
</dbReference>
<name>A0A1I0BWV8_9FIRM</name>
<feature type="transmembrane region" description="Helical" evidence="1">
    <location>
        <begin position="54"/>
        <end position="73"/>
    </location>
</feature>
<feature type="transmembrane region" description="Helical" evidence="1">
    <location>
        <begin position="204"/>
        <end position="227"/>
    </location>
</feature>
<sequence>MTFVMDMIKGIFIGIANIIPGVSGGTMAVSLGIYDKLIGAVSNLLSNWKKSLLTLLPIILGCVIGIVGFTYAIEYLLSKHTFVTCMAFVGLILGGVPVLVGTLRRELRHRRRSIGFGGIIAFLALFALAAFLPMLSSGEEVLKTFSPTPGTLISLFLVGVIASATMVVPGVSGSLVMMILGYYYGIIETIKNFLDALKVLDMPGVLHGVLLLAPFGFGVLLGIFLIAKLITFLFKRYAIHTYCAILGLIAASPFAIFYNTGLFAQLGSLTPLTVILGVGAAVAGAVITFLMGERSH</sequence>
<feature type="transmembrane region" description="Helical" evidence="1">
    <location>
        <begin position="270"/>
        <end position="291"/>
    </location>
</feature>
<protein>
    <submittedName>
        <fullName evidence="2">Putative membrane protein</fullName>
    </submittedName>
</protein>
<gene>
    <name evidence="2" type="ORF">SAMN05216313_102145</name>
</gene>
<keyword evidence="3" id="KW-1185">Reference proteome</keyword>
<organism evidence="2 3">
    <name type="scientific">Enterocloster lavalensis</name>
    <dbReference type="NCBI Taxonomy" id="460384"/>
    <lineage>
        <taxon>Bacteria</taxon>
        <taxon>Bacillati</taxon>
        <taxon>Bacillota</taxon>
        <taxon>Clostridia</taxon>
        <taxon>Lachnospirales</taxon>
        <taxon>Lachnospiraceae</taxon>
        <taxon>Enterocloster</taxon>
    </lineage>
</organism>
<dbReference type="RefSeq" id="WP_092360764.1">
    <property type="nucleotide sequence ID" value="NZ_FOIM01000002.1"/>
</dbReference>
<dbReference type="STRING" id="460384.SAMN05216313_102145"/>
<feature type="transmembrane region" description="Helical" evidence="1">
    <location>
        <begin position="239"/>
        <end position="258"/>
    </location>
</feature>
<reference evidence="3" key="1">
    <citation type="submission" date="2016-10" db="EMBL/GenBank/DDBJ databases">
        <authorList>
            <person name="Varghese N."/>
            <person name="Submissions S."/>
        </authorList>
    </citation>
    <scope>NUCLEOTIDE SEQUENCE [LARGE SCALE GENOMIC DNA]</scope>
    <source>
        <strain evidence="3">NLAE-zl-G277</strain>
    </source>
</reference>
<dbReference type="EMBL" id="FOIM01000002">
    <property type="protein sequence ID" value="SET10868.1"/>
    <property type="molecule type" value="Genomic_DNA"/>
</dbReference>
<keyword evidence="1" id="KW-0472">Membrane</keyword>
<evidence type="ECO:0000313" key="2">
    <source>
        <dbReference type="EMBL" id="SET10868.1"/>
    </source>
</evidence>
<feature type="transmembrane region" description="Helical" evidence="1">
    <location>
        <begin position="114"/>
        <end position="135"/>
    </location>
</feature>
<accession>A0A1I0BWV8</accession>
<dbReference type="Pfam" id="PF04018">
    <property type="entry name" value="VCA0040-like"/>
    <property type="match status" value="1"/>
</dbReference>
<dbReference type="AlphaFoldDB" id="A0A1I0BWV8"/>
<proteinExistence type="predicted"/>